<sequence>MKFPSSKRFDLSLFTTVGFWSSVGLSLLIAAWYILSRPEIQVLPTPGLFEIIEARTLDWRFRLRGVIMPQSDIVIIAVDEKTEDALGRWQSSGRQWIAQLLNILTEGNAAVIGFDLTLAEPDERRDLQALNDMIERYQSQSAEKMAIVADLKQQQARYDYDRQLAEAIERAGNVVLGIYFLDAAAADYLTPEQQQAYQEVISRAAYESVQAPPGETAQPLRLPHASGVEINLPLFSEAALSFGHFNVSPDRDGVIRFTPLLEEYAGKYYPSLGLEVARVYLNSPLPPIIKTQGKQAAGNIEVIRLGNTLIPSDEKGHLYINYYGPAATFPYYSLADIISGQVPAYKFADKIVLLGFTSKIIRDLHATSFQSSDYPGVEVHATIIENILKQDFLIRPEWATLIEAGQILLLGLILGVVRYRKSPLWGVWAMSAGLFLMIGFAYAAFRLEKIWLNITFPALFIVADYLTTTSYQYFTEERQKRRIKHAFQYYVSPKVVEHLLQTADQLKLGGERRQLTAFFSDIRGFTEISEQMPPEQLVEFLNEYLSEMSQIALKYEGTIDKYMGDAIMAFYGAPMPQSDHAIRACKTAVDMIVRLKELRVGWEARGLPHMDIGIGINSGEMSVGNMGSRERFDYTIMGDNVNLASRLEGINKQYGTNIVISQFTYDLIKPDGFTLRELDTVCVKGKHEPVTIYELIGYGGMYAQKKPIIETFCNGLAAYKTRRWEEAMALFQDTLRLAPDDKPSCLYIERCAAYLQNPPPDDWNGVSVMTTK</sequence>
<gene>
    <name evidence="9" type="ORF">U14_00700</name>
</gene>
<dbReference type="InterPro" id="IPR029787">
    <property type="entry name" value="Nucleotide_cyclase"/>
</dbReference>
<evidence type="ECO:0000313" key="10">
    <source>
        <dbReference type="Proteomes" id="UP000030700"/>
    </source>
</evidence>
<dbReference type="InterPro" id="IPR007890">
    <property type="entry name" value="CHASE2"/>
</dbReference>
<dbReference type="PROSITE" id="PS50125">
    <property type="entry name" value="GUANYLATE_CYCLASE_2"/>
    <property type="match status" value="1"/>
</dbReference>
<evidence type="ECO:0000256" key="5">
    <source>
        <dbReference type="ARBA" id="ARBA00022989"/>
    </source>
</evidence>
<dbReference type="GO" id="GO:0006171">
    <property type="term" value="P:cAMP biosynthetic process"/>
    <property type="evidence" value="ECO:0007669"/>
    <property type="project" value="TreeGrafter"/>
</dbReference>
<dbReference type="Pfam" id="PF00211">
    <property type="entry name" value="Guanylate_cyc"/>
    <property type="match status" value="1"/>
</dbReference>
<keyword evidence="3" id="KW-1003">Cell membrane</keyword>
<accession>A0A0S6VWE6</accession>
<proteinExistence type="inferred from homology"/>
<evidence type="ECO:0000313" key="9">
    <source>
        <dbReference type="EMBL" id="GAK49478.1"/>
    </source>
</evidence>
<protein>
    <submittedName>
        <fullName evidence="9">Adenylate cyclase</fullName>
    </submittedName>
</protein>
<dbReference type="PANTHER" id="PTHR43081:SF1">
    <property type="entry name" value="ADENYLATE CYCLASE, TERMINAL-DIFFERENTIATION SPECIFIC"/>
    <property type="match status" value="1"/>
</dbReference>
<reference evidence="9" key="1">
    <citation type="journal article" date="2015" name="PeerJ">
        <title>First genomic representation of candidate bacterial phylum KSB3 points to enhanced environmental sensing as a trigger of wastewater bulking.</title>
        <authorList>
            <person name="Sekiguchi Y."/>
            <person name="Ohashi A."/>
            <person name="Parks D.H."/>
            <person name="Yamauchi T."/>
            <person name="Tyson G.W."/>
            <person name="Hugenholtz P."/>
        </authorList>
    </citation>
    <scope>NUCLEOTIDE SEQUENCE [LARGE SCALE GENOMIC DNA]</scope>
</reference>
<keyword evidence="5 7" id="KW-1133">Transmembrane helix</keyword>
<dbReference type="CDD" id="cd07302">
    <property type="entry name" value="CHD"/>
    <property type="match status" value="1"/>
</dbReference>
<dbReference type="GO" id="GO:0035556">
    <property type="term" value="P:intracellular signal transduction"/>
    <property type="evidence" value="ECO:0007669"/>
    <property type="project" value="InterPro"/>
</dbReference>
<organism evidence="9">
    <name type="scientific">Candidatus Moduliflexus flocculans</name>
    <dbReference type="NCBI Taxonomy" id="1499966"/>
    <lineage>
        <taxon>Bacteria</taxon>
        <taxon>Candidatus Moduliflexota</taxon>
        <taxon>Candidatus Moduliflexia</taxon>
        <taxon>Candidatus Moduliflexales</taxon>
        <taxon>Candidatus Moduliflexaceae</taxon>
    </lineage>
</organism>
<feature type="domain" description="Guanylate cyclase" evidence="8">
    <location>
        <begin position="516"/>
        <end position="648"/>
    </location>
</feature>
<dbReference type="Proteomes" id="UP000030700">
    <property type="component" value="Unassembled WGS sequence"/>
</dbReference>
<name>A0A0S6VWE6_9BACT</name>
<dbReference type="AlphaFoldDB" id="A0A0S6VWE6"/>
<dbReference type="GO" id="GO:0004016">
    <property type="term" value="F:adenylate cyclase activity"/>
    <property type="evidence" value="ECO:0007669"/>
    <property type="project" value="UniProtKB-ARBA"/>
</dbReference>
<dbReference type="FunFam" id="3.30.70.1230:FF:000016">
    <property type="entry name" value="Adenylate/guanylate cyclase domain-containing protein"/>
    <property type="match status" value="1"/>
</dbReference>
<evidence type="ECO:0000259" key="8">
    <source>
        <dbReference type="PROSITE" id="PS50125"/>
    </source>
</evidence>
<dbReference type="PANTHER" id="PTHR43081">
    <property type="entry name" value="ADENYLATE CYCLASE, TERMINAL-DIFFERENTIATION SPECIFIC-RELATED"/>
    <property type="match status" value="1"/>
</dbReference>
<dbReference type="EMBL" id="DF820455">
    <property type="protein sequence ID" value="GAK49478.1"/>
    <property type="molecule type" value="Genomic_DNA"/>
</dbReference>
<dbReference type="InterPro" id="IPR050697">
    <property type="entry name" value="Adenylyl/Guanylyl_Cyclase_3/4"/>
</dbReference>
<dbReference type="STRING" id="1499966.U14_00700"/>
<evidence type="ECO:0000256" key="7">
    <source>
        <dbReference type="SAM" id="Phobius"/>
    </source>
</evidence>
<feature type="transmembrane region" description="Helical" evidence="7">
    <location>
        <begin position="398"/>
        <end position="417"/>
    </location>
</feature>
<dbReference type="GO" id="GO:0030313">
    <property type="term" value="C:cell envelope"/>
    <property type="evidence" value="ECO:0007669"/>
    <property type="project" value="UniProtKB-SubCell"/>
</dbReference>
<keyword evidence="6 7" id="KW-0472">Membrane</keyword>
<dbReference type="InterPro" id="IPR001054">
    <property type="entry name" value="A/G_cyclase"/>
</dbReference>
<evidence type="ECO:0000256" key="2">
    <source>
        <dbReference type="ARBA" id="ARBA00005381"/>
    </source>
</evidence>
<evidence type="ECO:0000256" key="4">
    <source>
        <dbReference type="ARBA" id="ARBA00022692"/>
    </source>
</evidence>
<dbReference type="HOGENOM" id="CLU_000445_85_1_0"/>
<comment type="similarity">
    <text evidence="2">Belongs to the adenylyl cyclase class-3 family.</text>
</comment>
<dbReference type="Pfam" id="PF05226">
    <property type="entry name" value="CHASE2"/>
    <property type="match status" value="1"/>
</dbReference>
<feature type="transmembrane region" description="Helical" evidence="7">
    <location>
        <begin position="424"/>
        <end position="444"/>
    </location>
</feature>
<evidence type="ECO:0000256" key="1">
    <source>
        <dbReference type="ARBA" id="ARBA00004196"/>
    </source>
</evidence>
<dbReference type="SMART" id="SM00044">
    <property type="entry name" value="CYCc"/>
    <property type="match status" value="1"/>
</dbReference>
<feature type="transmembrane region" description="Helical" evidence="7">
    <location>
        <begin position="12"/>
        <end position="35"/>
    </location>
</feature>
<dbReference type="Gene3D" id="3.30.70.1230">
    <property type="entry name" value="Nucleotide cyclase"/>
    <property type="match status" value="1"/>
</dbReference>
<evidence type="ECO:0000256" key="3">
    <source>
        <dbReference type="ARBA" id="ARBA00022475"/>
    </source>
</evidence>
<evidence type="ECO:0000256" key="6">
    <source>
        <dbReference type="ARBA" id="ARBA00023136"/>
    </source>
</evidence>
<dbReference type="SMART" id="SM01080">
    <property type="entry name" value="CHASE2"/>
    <property type="match status" value="1"/>
</dbReference>
<keyword evidence="4 7" id="KW-0812">Transmembrane</keyword>
<keyword evidence="10" id="KW-1185">Reference proteome</keyword>
<dbReference type="SUPFAM" id="SSF55073">
    <property type="entry name" value="Nucleotide cyclase"/>
    <property type="match status" value="1"/>
</dbReference>
<comment type="subcellular location">
    <subcellularLocation>
        <location evidence="1">Cell envelope</location>
    </subcellularLocation>
</comment>